<gene>
    <name evidence="1" type="ORF">F2Q68_00046385</name>
</gene>
<comment type="caution">
    <text evidence="1">The sequence shown here is derived from an EMBL/GenBank/DDBJ whole genome shotgun (WGS) entry which is preliminary data.</text>
</comment>
<evidence type="ECO:0000313" key="2">
    <source>
        <dbReference type="Proteomes" id="UP000712281"/>
    </source>
</evidence>
<dbReference type="EMBL" id="QGKW02000276">
    <property type="protein sequence ID" value="KAF2606006.1"/>
    <property type="molecule type" value="Genomic_DNA"/>
</dbReference>
<dbReference type="Proteomes" id="UP000712281">
    <property type="component" value="Unassembled WGS sequence"/>
</dbReference>
<accession>A0A8S9LKV3</accession>
<dbReference type="AlphaFoldDB" id="A0A8S9LKV3"/>
<proteinExistence type="predicted"/>
<sequence length="54" mass="6066">MVWIPAKLNEGGAVRAVEAKRGRKVRVRLITTQAGSSSKAVDRLEKQLRFQKKC</sequence>
<name>A0A8S9LKV3_BRACR</name>
<reference evidence="1" key="1">
    <citation type="submission" date="2019-12" db="EMBL/GenBank/DDBJ databases">
        <title>Genome sequencing and annotation of Brassica cretica.</title>
        <authorList>
            <person name="Studholme D.J."/>
            <person name="Sarris P.F."/>
        </authorList>
    </citation>
    <scope>NUCLEOTIDE SEQUENCE</scope>
    <source>
        <strain evidence="1">PFS-001/15</strain>
        <tissue evidence="1">Leaf</tissue>
    </source>
</reference>
<protein>
    <submittedName>
        <fullName evidence="1">Uncharacterized protein</fullName>
    </submittedName>
</protein>
<organism evidence="1 2">
    <name type="scientific">Brassica cretica</name>
    <name type="common">Mustard</name>
    <dbReference type="NCBI Taxonomy" id="69181"/>
    <lineage>
        <taxon>Eukaryota</taxon>
        <taxon>Viridiplantae</taxon>
        <taxon>Streptophyta</taxon>
        <taxon>Embryophyta</taxon>
        <taxon>Tracheophyta</taxon>
        <taxon>Spermatophyta</taxon>
        <taxon>Magnoliopsida</taxon>
        <taxon>eudicotyledons</taxon>
        <taxon>Gunneridae</taxon>
        <taxon>Pentapetalae</taxon>
        <taxon>rosids</taxon>
        <taxon>malvids</taxon>
        <taxon>Brassicales</taxon>
        <taxon>Brassicaceae</taxon>
        <taxon>Brassiceae</taxon>
        <taxon>Brassica</taxon>
    </lineage>
</organism>
<evidence type="ECO:0000313" key="1">
    <source>
        <dbReference type="EMBL" id="KAF2606006.1"/>
    </source>
</evidence>